<evidence type="ECO:0000256" key="2">
    <source>
        <dbReference type="ARBA" id="ARBA00022723"/>
    </source>
</evidence>
<dbReference type="GO" id="GO:0016788">
    <property type="term" value="F:hydrolase activity, acting on ester bonds"/>
    <property type="evidence" value="ECO:0007669"/>
    <property type="project" value="InterPro"/>
</dbReference>
<keyword evidence="4" id="KW-0378">Hydrolase</keyword>
<proteinExistence type="predicted"/>
<dbReference type="RefSeq" id="WP_066762846.1">
    <property type="nucleotide sequence ID" value="NZ_BMIO01000003.1"/>
</dbReference>
<dbReference type="OrthoDB" id="267579at2"/>
<dbReference type="InterPro" id="IPR003154">
    <property type="entry name" value="S1/P1nuclease"/>
</dbReference>
<dbReference type="GO" id="GO:0003676">
    <property type="term" value="F:nucleic acid binding"/>
    <property type="evidence" value="ECO:0007669"/>
    <property type="project" value="InterPro"/>
</dbReference>
<evidence type="ECO:0000256" key="4">
    <source>
        <dbReference type="ARBA" id="ARBA00022801"/>
    </source>
</evidence>
<protein>
    <submittedName>
        <fullName evidence="8">Endonuclease</fullName>
    </submittedName>
</protein>
<dbReference type="Proteomes" id="UP000598997">
    <property type="component" value="Unassembled WGS sequence"/>
</dbReference>
<dbReference type="SUPFAM" id="SSF48537">
    <property type="entry name" value="Phospholipase C/P1 nuclease"/>
    <property type="match status" value="1"/>
</dbReference>
<dbReference type="EMBL" id="BMIO01000003">
    <property type="protein sequence ID" value="GGD37670.1"/>
    <property type="molecule type" value="Genomic_DNA"/>
</dbReference>
<comment type="caution">
    <text evidence="8">The sequence shown here is derived from an EMBL/GenBank/DDBJ whole genome shotgun (WGS) entry which is preliminary data.</text>
</comment>
<dbReference type="GO" id="GO:0004519">
    <property type="term" value="F:endonuclease activity"/>
    <property type="evidence" value="ECO:0007669"/>
    <property type="project" value="UniProtKB-KW"/>
</dbReference>
<sequence>MRKPMILAAIGLALSLPTTAHAWGQLGHRIVGQIAADNIDGRTAAHIALILGQGETLAEAATYPDEQKSDPSEYWQKTSYPWHWVTVPEGEHYHDVGAPEEGDAYTALQTFTATLRDPKASREDKALALRFVVHIVGDLHQPLHNGNGTDRGGNQFKLKWFGEDTNLHSVWDTALIEGNGLSFTEYSDRLEGHMTDQDKIVWWDARPETWMAESIELRDQIYPEGDTPSIGYFYQWKWRPVAEHRLSQGGIRLAAYLDWVFAGEAAQ</sequence>
<gene>
    <name evidence="8" type="ORF">GCM10010989_09750</name>
</gene>
<evidence type="ECO:0000313" key="8">
    <source>
        <dbReference type="EMBL" id="GGD37670.1"/>
    </source>
</evidence>
<evidence type="ECO:0000256" key="6">
    <source>
        <dbReference type="ARBA" id="ARBA00023180"/>
    </source>
</evidence>
<evidence type="ECO:0000256" key="3">
    <source>
        <dbReference type="ARBA" id="ARBA00022759"/>
    </source>
</evidence>
<dbReference type="InterPro" id="IPR008947">
    <property type="entry name" value="PLipase_C/P1_nuclease_dom_sf"/>
</dbReference>
<dbReference type="GO" id="GO:0046872">
    <property type="term" value="F:metal ion binding"/>
    <property type="evidence" value="ECO:0007669"/>
    <property type="project" value="UniProtKB-KW"/>
</dbReference>
<dbReference type="PANTHER" id="PTHR33146:SF26">
    <property type="entry name" value="ENDONUCLEASE 4"/>
    <property type="match status" value="1"/>
</dbReference>
<feature type="signal peptide" evidence="7">
    <location>
        <begin position="1"/>
        <end position="22"/>
    </location>
</feature>
<keyword evidence="9" id="KW-1185">Reference proteome</keyword>
<feature type="chain" id="PRO_5036949576" evidence="7">
    <location>
        <begin position="23"/>
        <end position="267"/>
    </location>
</feature>
<keyword evidence="6" id="KW-0325">Glycoprotein</keyword>
<dbReference type="AlphaFoldDB" id="A0A917DI65"/>
<keyword evidence="5" id="KW-1015">Disulfide bond</keyword>
<organism evidence="8 9">
    <name type="scientific">Croceicoccus pelagius</name>
    <dbReference type="NCBI Taxonomy" id="1703341"/>
    <lineage>
        <taxon>Bacteria</taxon>
        <taxon>Pseudomonadati</taxon>
        <taxon>Pseudomonadota</taxon>
        <taxon>Alphaproteobacteria</taxon>
        <taxon>Sphingomonadales</taxon>
        <taxon>Erythrobacteraceae</taxon>
        <taxon>Croceicoccus</taxon>
    </lineage>
</organism>
<evidence type="ECO:0000313" key="9">
    <source>
        <dbReference type="Proteomes" id="UP000598997"/>
    </source>
</evidence>
<name>A0A917DI65_9SPHN</name>
<keyword evidence="3 8" id="KW-0255">Endonuclease</keyword>
<keyword evidence="2" id="KW-0479">Metal-binding</keyword>
<evidence type="ECO:0000256" key="5">
    <source>
        <dbReference type="ARBA" id="ARBA00023157"/>
    </source>
</evidence>
<dbReference type="GO" id="GO:0006308">
    <property type="term" value="P:DNA catabolic process"/>
    <property type="evidence" value="ECO:0007669"/>
    <property type="project" value="InterPro"/>
</dbReference>
<reference evidence="8 9" key="1">
    <citation type="journal article" date="2014" name="Int. J. Syst. Evol. Microbiol.">
        <title>Complete genome sequence of Corynebacterium casei LMG S-19264T (=DSM 44701T), isolated from a smear-ripened cheese.</title>
        <authorList>
            <consortium name="US DOE Joint Genome Institute (JGI-PGF)"/>
            <person name="Walter F."/>
            <person name="Albersmeier A."/>
            <person name="Kalinowski J."/>
            <person name="Ruckert C."/>
        </authorList>
    </citation>
    <scope>NUCLEOTIDE SEQUENCE [LARGE SCALE GENOMIC DNA]</scope>
    <source>
        <strain evidence="8 9">CGMCC 1.15358</strain>
    </source>
</reference>
<keyword evidence="7" id="KW-0732">Signal</keyword>
<dbReference type="CDD" id="cd11010">
    <property type="entry name" value="S1-P1_nuclease"/>
    <property type="match status" value="1"/>
</dbReference>
<dbReference type="Gene3D" id="1.10.575.10">
    <property type="entry name" value="P1 Nuclease"/>
    <property type="match status" value="1"/>
</dbReference>
<accession>A0A917DI65</accession>
<evidence type="ECO:0000256" key="1">
    <source>
        <dbReference type="ARBA" id="ARBA00022722"/>
    </source>
</evidence>
<keyword evidence="1" id="KW-0540">Nuclease</keyword>
<dbReference type="PANTHER" id="PTHR33146">
    <property type="entry name" value="ENDONUCLEASE 4"/>
    <property type="match status" value="1"/>
</dbReference>
<evidence type="ECO:0000256" key="7">
    <source>
        <dbReference type="SAM" id="SignalP"/>
    </source>
</evidence>
<dbReference type="Pfam" id="PF02265">
    <property type="entry name" value="S1-P1_nuclease"/>
    <property type="match status" value="1"/>
</dbReference>